<organism evidence="1 2">
    <name type="scientific">Segatella copri</name>
    <dbReference type="NCBI Taxonomy" id="165179"/>
    <lineage>
        <taxon>Bacteria</taxon>
        <taxon>Pseudomonadati</taxon>
        <taxon>Bacteroidota</taxon>
        <taxon>Bacteroidia</taxon>
        <taxon>Bacteroidales</taxon>
        <taxon>Prevotellaceae</taxon>
        <taxon>Segatella</taxon>
    </lineage>
</organism>
<sequence>MIKNCPYCNTALPENWQFPRCPYCGKELPAEEPANTGFSMGDANAISGGVHIDSHNVSTTNITNIERDKTNEELEQEKIVKYKQLCQQVYADGRIDSHEAKQMEDMRLTLGLDEETAFNIQEQVRKNRLQQSSNNLNPIVKVTINQVISLAKSDKTDMLRLSISRLESLANKYNVEEVQFYYYLILSALEPQKCISDYTNRTTDNYWQAFWTYIAYLNTDQIGEAEEILANMEIFDNQPYGNITLLAATSSLYQYWSNVDMADYLEQAKMFLEQGSIDHSEILDRFTQVLMLIIENDDDDSIQEFQKEFSFYFNHIFNVVMEKKKIANIRKMIPPIPKIAPLPH</sequence>
<comment type="caution">
    <text evidence="1">The sequence shown here is derived from an EMBL/GenBank/DDBJ whole genome shotgun (WGS) entry which is preliminary data.</text>
</comment>
<dbReference type="Proteomes" id="UP001196765">
    <property type="component" value="Unassembled WGS sequence"/>
</dbReference>
<reference evidence="1" key="1">
    <citation type="submission" date="2021-06" db="EMBL/GenBank/DDBJ databases">
        <title>Collection of gut derived symbiotic bacterial strains cultured from healthy donors.</title>
        <authorList>
            <person name="Lin H."/>
            <person name="Littmann E."/>
            <person name="Pamer E.G."/>
        </authorList>
    </citation>
    <scope>NUCLEOTIDE SEQUENCE</scope>
    <source>
        <strain evidence="1">MSK.21.74</strain>
    </source>
</reference>
<dbReference type="AlphaFoldDB" id="A0AAW4N3K4"/>
<dbReference type="EMBL" id="JAHOEI010000008">
    <property type="protein sequence ID" value="MBV3386952.1"/>
    <property type="molecule type" value="Genomic_DNA"/>
</dbReference>
<gene>
    <name evidence="1" type="ORF">KSW82_04245</name>
</gene>
<protein>
    <submittedName>
        <fullName evidence="1">Zinc ribbon domain-containing protein</fullName>
    </submittedName>
</protein>
<dbReference type="RefSeq" id="WP_217314461.1">
    <property type="nucleotide sequence ID" value="NZ_JAHOEA010000040.1"/>
</dbReference>
<proteinExistence type="predicted"/>
<accession>A0AAW4N3K4</accession>
<evidence type="ECO:0000313" key="1">
    <source>
        <dbReference type="EMBL" id="MBV3386952.1"/>
    </source>
</evidence>
<name>A0AAW4N3K4_9BACT</name>
<evidence type="ECO:0000313" key="2">
    <source>
        <dbReference type="Proteomes" id="UP001196765"/>
    </source>
</evidence>